<proteinExistence type="predicted"/>
<evidence type="ECO:0000313" key="3">
    <source>
        <dbReference type="EMBL" id="CAH0478208.1"/>
    </source>
</evidence>
<feature type="coiled-coil region" evidence="1">
    <location>
        <begin position="133"/>
        <end position="187"/>
    </location>
</feature>
<accession>A0AAU9KY02</accession>
<feature type="compositionally biased region" description="Basic and acidic residues" evidence="2">
    <location>
        <begin position="307"/>
        <end position="342"/>
    </location>
</feature>
<dbReference type="EMBL" id="CAKKTJ010000223">
    <property type="protein sequence ID" value="CAH0478208.1"/>
    <property type="molecule type" value="Genomic_DNA"/>
</dbReference>
<reference evidence="3" key="1">
    <citation type="submission" date="2021-11" db="EMBL/GenBank/DDBJ databases">
        <authorList>
            <person name="Islam A."/>
            <person name="Islam S."/>
            <person name="Flora M.S."/>
            <person name="Rahman M."/>
            <person name="Ziaur R.M."/>
            <person name="Epstein J.H."/>
            <person name="Hassan M."/>
            <person name="Klassen M."/>
            <person name="Woodard K."/>
            <person name="Webb A."/>
            <person name="Webby R.J."/>
            <person name="El Zowalaty M.E."/>
        </authorList>
    </citation>
    <scope>NUCLEOTIDE SEQUENCE</scope>
    <source>
        <strain evidence="3">Pbs3</strain>
    </source>
</reference>
<name>A0AAU9KY02_9STRA</name>
<feature type="compositionally biased region" description="Basic and acidic residues" evidence="2">
    <location>
        <begin position="280"/>
        <end position="295"/>
    </location>
</feature>
<dbReference type="AlphaFoldDB" id="A0AAU9KY02"/>
<evidence type="ECO:0000256" key="2">
    <source>
        <dbReference type="SAM" id="MobiDB-lite"/>
    </source>
</evidence>
<feature type="region of interest" description="Disordered" evidence="2">
    <location>
        <begin position="276"/>
        <end position="342"/>
    </location>
</feature>
<protein>
    <submittedName>
        <fullName evidence="3">Uncharacterized protein</fullName>
    </submittedName>
</protein>
<keyword evidence="1" id="KW-0175">Coiled coil</keyword>
<gene>
    <name evidence="3" type="ORF">PBS003_LOCUS4911</name>
</gene>
<sequence length="342" mass="38770">MLGFQYVVAKSRELSSALDRELLAASTRSIPFRSISNSSSVETAASNDRHVATEASTASSFIVRNEGHTFLRAWDKLHAETVMNHQKLMKSGQELDATLCQTRVMLQTQAASEQFLSQNFYLVSKVRQQLAGVRRLVLKLAKEAEEVENLLIERCEENVAQQNAEFAAKQQQELENFEASIAKESEGRKRELLERRRQKLASAFMNDLRTYQTLKSHHGDATAMEMLAVKEDKEKVTLDEVDLIITADSEQLDAFYDSASEQEEEEFNNLRLVTPPVPKELVEKEEEKSTDKENELVEENDVEWENTPERVEVSMGQKGDKISKLAKPLDVEQAKEVKSTDA</sequence>
<organism evidence="3 4">
    <name type="scientific">Peronospora belbahrii</name>
    <dbReference type="NCBI Taxonomy" id="622444"/>
    <lineage>
        <taxon>Eukaryota</taxon>
        <taxon>Sar</taxon>
        <taxon>Stramenopiles</taxon>
        <taxon>Oomycota</taxon>
        <taxon>Peronosporomycetes</taxon>
        <taxon>Peronosporales</taxon>
        <taxon>Peronosporaceae</taxon>
        <taxon>Peronospora</taxon>
    </lineage>
</organism>
<feature type="compositionally biased region" description="Acidic residues" evidence="2">
    <location>
        <begin position="296"/>
        <end position="306"/>
    </location>
</feature>
<evidence type="ECO:0000313" key="4">
    <source>
        <dbReference type="Proteomes" id="UP001160483"/>
    </source>
</evidence>
<evidence type="ECO:0000256" key="1">
    <source>
        <dbReference type="SAM" id="Coils"/>
    </source>
</evidence>
<comment type="caution">
    <text evidence="3">The sequence shown here is derived from an EMBL/GenBank/DDBJ whole genome shotgun (WGS) entry which is preliminary data.</text>
</comment>
<dbReference type="Proteomes" id="UP001160483">
    <property type="component" value="Unassembled WGS sequence"/>
</dbReference>